<protein>
    <recommendedName>
        <fullName evidence="4">Peptidase S1 domain-containing protein</fullName>
    </recommendedName>
</protein>
<name>A0ABP5S9D0_9ACTN</name>
<dbReference type="SUPFAM" id="SSF50494">
    <property type="entry name" value="Trypsin-like serine proteases"/>
    <property type="match status" value="1"/>
</dbReference>
<comment type="caution">
    <text evidence="2">The sequence shown here is derived from an EMBL/GenBank/DDBJ whole genome shotgun (WGS) entry which is preliminary data.</text>
</comment>
<dbReference type="EMBL" id="BAAASD010000002">
    <property type="protein sequence ID" value="GAA2327146.1"/>
    <property type="molecule type" value="Genomic_DNA"/>
</dbReference>
<sequence length="103" mass="10150">MVQKGRDGRWELIGVTSGPGAPNVPCSKGPGLYSSAPAYTGWIAKTMKANRAPAPSAAAKGSALAETGTDDNAAAMAGVAAALIVADGGTALAVRRGKARRAA</sequence>
<dbReference type="InterPro" id="IPR009003">
    <property type="entry name" value="Peptidase_S1_PA"/>
</dbReference>
<organism evidence="2 3">
    <name type="scientific">Streptomyces cuspidosporus</name>
    <dbReference type="NCBI Taxonomy" id="66882"/>
    <lineage>
        <taxon>Bacteria</taxon>
        <taxon>Bacillati</taxon>
        <taxon>Actinomycetota</taxon>
        <taxon>Actinomycetes</taxon>
        <taxon>Kitasatosporales</taxon>
        <taxon>Streptomycetaceae</taxon>
        <taxon>Streptomyces</taxon>
    </lineage>
</organism>
<keyword evidence="3" id="KW-1185">Reference proteome</keyword>
<accession>A0ABP5S9D0</accession>
<evidence type="ECO:0008006" key="4">
    <source>
        <dbReference type="Google" id="ProtNLM"/>
    </source>
</evidence>
<gene>
    <name evidence="2" type="ORF">GCM10010246_06170</name>
</gene>
<reference evidence="3" key="1">
    <citation type="journal article" date="2019" name="Int. J. Syst. Evol. Microbiol.">
        <title>The Global Catalogue of Microorganisms (GCM) 10K type strain sequencing project: providing services to taxonomists for standard genome sequencing and annotation.</title>
        <authorList>
            <consortium name="The Broad Institute Genomics Platform"/>
            <consortium name="The Broad Institute Genome Sequencing Center for Infectious Disease"/>
            <person name="Wu L."/>
            <person name="Ma J."/>
        </authorList>
    </citation>
    <scope>NUCLEOTIDE SEQUENCE [LARGE SCALE GENOMIC DNA]</scope>
    <source>
        <strain evidence="3">JCM 4316</strain>
    </source>
</reference>
<proteinExistence type="predicted"/>
<evidence type="ECO:0000313" key="3">
    <source>
        <dbReference type="Proteomes" id="UP001500253"/>
    </source>
</evidence>
<dbReference type="Proteomes" id="UP001500253">
    <property type="component" value="Unassembled WGS sequence"/>
</dbReference>
<feature type="region of interest" description="Disordered" evidence="1">
    <location>
        <begin position="1"/>
        <end position="26"/>
    </location>
</feature>
<evidence type="ECO:0000256" key="1">
    <source>
        <dbReference type="SAM" id="MobiDB-lite"/>
    </source>
</evidence>
<feature type="compositionally biased region" description="Basic and acidic residues" evidence="1">
    <location>
        <begin position="1"/>
        <end position="10"/>
    </location>
</feature>
<evidence type="ECO:0000313" key="2">
    <source>
        <dbReference type="EMBL" id="GAA2327146.1"/>
    </source>
</evidence>